<dbReference type="Gene3D" id="2.40.420.20">
    <property type="match status" value="1"/>
</dbReference>
<feature type="compositionally biased region" description="Polar residues" evidence="2">
    <location>
        <begin position="54"/>
        <end position="63"/>
    </location>
</feature>
<comment type="similarity">
    <text evidence="1">Belongs to the membrane fusion protein (MFP) (TC 8.A.1) family.</text>
</comment>
<feature type="domain" description="CusB-like beta-barrel" evidence="3">
    <location>
        <begin position="257"/>
        <end position="327"/>
    </location>
</feature>
<feature type="compositionally biased region" description="Gly residues" evidence="2">
    <location>
        <begin position="68"/>
        <end position="94"/>
    </location>
</feature>
<evidence type="ECO:0000256" key="1">
    <source>
        <dbReference type="ARBA" id="ARBA00009477"/>
    </source>
</evidence>
<dbReference type="Proteomes" id="UP000519897">
    <property type="component" value="Unassembled WGS sequence"/>
</dbReference>
<dbReference type="PANTHER" id="PTHR30469">
    <property type="entry name" value="MULTIDRUG RESISTANCE PROTEIN MDTA"/>
    <property type="match status" value="1"/>
</dbReference>
<feature type="domain" description="Multidrug resistance protein MdtA-like C-terminal permuted SH3" evidence="4">
    <location>
        <begin position="342"/>
        <end position="393"/>
    </location>
</feature>
<evidence type="ECO:0000259" key="5">
    <source>
        <dbReference type="Pfam" id="PF25973"/>
    </source>
</evidence>
<dbReference type="Pfam" id="PF25954">
    <property type="entry name" value="Beta-barrel_RND_2"/>
    <property type="match status" value="1"/>
</dbReference>
<sequence length="415" mass="43941">MRIWKQLLLSIVVLFAGLCLWIFVSADAARSLVGMGVPARLVGLIQPAAIDAQKTAQSDNPARNGQGAAQGAGQGQGAGQSGGQGGGQAGGQGGGQRATLVAVRPVVTATINDRLTAIGSGVAIQSVVVMPQATGTIDEILVRAGQKVTKGQVLARLDDDEQLIERDKAQVALRSAVEKAASYKNLQSVTRLDALDAQIAEEAAKLALSTARLNLKRREITAPIDGVAGIVPANVGDNVTTQTSIVTLDDRSEILVDFYAPERFITQIETGASFEATSVSRPGQVFKGVIDSVDNRVDAASRTVRIRGRIDNPTDLLRAGMSFQVAMRFAGESYPAVDPLSVQWDAEGAFVWKVADSKAQKVRVSVIQRNPDTVLVQAALKPDDRIVTEGLQRVREGQPVRIQGEPQRVAEAATR</sequence>
<evidence type="ECO:0000259" key="3">
    <source>
        <dbReference type="Pfam" id="PF25954"/>
    </source>
</evidence>
<dbReference type="EMBL" id="JACIEC010000001">
    <property type="protein sequence ID" value="MBB4141814.1"/>
    <property type="molecule type" value="Genomic_DNA"/>
</dbReference>
<feature type="domain" description="CzcB-like barrel-sandwich hybrid" evidence="5">
    <location>
        <begin position="126"/>
        <end position="250"/>
    </location>
</feature>
<dbReference type="InterPro" id="IPR006143">
    <property type="entry name" value="RND_pump_MFP"/>
</dbReference>
<dbReference type="Gene3D" id="2.40.30.170">
    <property type="match status" value="1"/>
</dbReference>
<dbReference type="SUPFAM" id="SSF111369">
    <property type="entry name" value="HlyD-like secretion proteins"/>
    <property type="match status" value="1"/>
</dbReference>
<organism evidence="6 7">
    <name type="scientific">Rhizobium rhizoryzae</name>
    <dbReference type="NCBI Taxonomy" id="451876"/>
    <lineage>
        <taxon>Bacteria</taxon>
        <taxon>Pseudomonadati</taxon>
        <taxon>Pseudomonadota</taxon>
        <taxon>Alphaproteobacteria</taxon>
        <taxon>Hyphomicrobiales</taxon>
        <taxon>Rhizobiaceae</taxon>
        <taxon>Rhizobium/Agrobacterium group</taxon>
        <taxon>Rhizobium</taxon>
    </lineage>
</organism>
<dbReference type="RefSeq" id="WP_165135462.1">
    <property type="nucleotide sequence ID" value="NZ_CP049250.1"/>
</dbReference>
<dbReference type="InterPro" id="IPR058792">
    <property type="entry name" value="Beta-barrel_RND_2"/>
</dbReference>
<evidence type="ECO:0000313" key="6">
    <source>
        <dbReference type="EMBL" id="MBB4141814.1"/>
    </source>
</evidence>
<dbReference type="PANTHER" id="PTHR30469:SF13">
    <property type="entry name" value="HAE1 FAMILY EFFLUX PUMP MFP COMPONENT"/>
    <property type="match status" value="1"/>
</dbReference>
<protein>
    <submittedName>
        <fullName evidence="6">RND family efflux transporter MFP subunit</fullName>
    </submittedName>
</protein>
<dbReference type="GO" id="GO:0015562">
    <property type="term" value="F:efflux transmembrane transporter activity"/>
    <property type="evidence" value="ECO:0007669"/>
    <property type="project" value="TreeGrafter"/>
</dbReference>
<accession>A0A7W6LCG0</accession>
<reference evidence="6 7" key="1">
    <citation type="submission" date="2020-08" db="EMBL/GenBank/DDBJ databases">
        <title>Genomic Encyclopedia of Type Strains, Phase IV (KMG-IV): sequencing the most valuable type-strain genomes for metagenomic binning, comparative biology and taxonomic classification.</title>
        <authorList>
            <person name="Goeker M."/>
        </authorList>
    </citation>
    <scope>NUCLEOTIDE SEQUENCE [LARGE SCALE GENOMIC DNA]</scope>
    <source>
        <strain evidence="6 7">DSM 29514</strain>
    </source>
</reference>
<name>A0A7W6LCG0_9HYPH</name>
<evidence type="ECO:0000313" key="7">
    <source>
        <dbReference type="Proteomes" id="UP000519897"/>
    </source>
</evidence>
<dbReference type="Gene3D" id="2.40.50.100">
    <property type="match status" value="1"/>
</dbReference>
<dbReference type="Pfam" id="PF25967">
    <property type="entry name" value="RND-MFP_C"/>
    <property type="match status" value="1"/>
</dbReference>
<feature type="region of interest" description="Disordered" evidence="2">
    <location>
        <begin position="54"/>
        <end position="94"/>
    </location>
</feature>
<dbReference type="Gene3D" id="1.10.287.470">
    <property type="entry name" value="Helix hairpin bin"/>
    <property type="match status" value="1"/>
</dbReference>
<comment type="caution">
    <text evidence="6">The sequence shown here is derived from an EMBL/GenBank/DDBJ whole genome shotgun (WGS) entry which is preliminary data.</text>
</comment>
<dbReference type="AlphaFoldDB" id="A0A7W6LCG0"/>
<dbReference type="InterPro" id="IPR058627">
    <property type="entry name" value="MdtA-like_C"/>
</dbReference>
<dbReference type="GO" id="GO:1990281">
    <property type="term" value="C:efflux pump complex"/>
    <property type="evidence" value="ECO:0007669"/>
    <property type="project" value="TreeGrafter"/>
</dbReference>
<dbReference type="NCBIfam" id="TIGR01730">
    <property type="entry name" value="RND_mfp"/>
    <property type="match status" value="1"/>
</dbReference>
<dbReference type="Pfam" id="PF25973">
    <property type="entry name" value="BSH_CzcB"/>
    <property type="match status" value="1"/>
</dbReference>
<evidence type="ECO:0000259" key="4">
    <source>
        <dbReference type="Pfam" id="PF25967"/>
    </source>
</evidence>
<evidence type="ECO:0000256" key="2">
    <source>
        <dbReference type="SAM" id="MobiDB-lite"/>
    </source>
</evidence>
<gene>
    <name evidence="6" type="ORF">GGQ72_000313</name>
</gene>
<proteinExistence type="inferred from homology"/>
<keyword evidence="7" id="KW-1185">Reference proteome</keyword>
<dbReference type="InterPro" id="IPR058647">
    <property type="entry name" value="BSH_CzcB-like"/>
</dbReference>